<dbReference type="Proteomes" id="UP000050909">
    <property type="component" value="Unassembled WGS sequence"/>
</dbReference>
<dbReference type="PATRIC" id="fig|1423722.3.peg.550"/>
<evidence type="ECO:0000313" key="1">
    <source>
        <dbReference type="EMBL" id="KRK38848.1"/>
    </source>
</evidence>
<evidence type="ECO:0000313" key="2">
    <source>
        <dbReference type="Proteomes" id="UP000050909"/>
    </source>
</evidence>
<protein>
    <submittedName>
        <fullName evidence="1">Uncharacterized protein</fullName>
    </submittedName>
</protein>
<organism evidence="1 2">
    <name type="scientific">Amylolactobacillus amylotrophicus DSM 20534</name>
    <dbReference type="NCBI Taxonomy" id="1423722"/>
    <lineage>
        <taxon>Bacteria</taxon>
        <taxon>Bacillati</taxon>
        <taxon>Bacillota</taxon>
        <taxon>Bacilli</taxon>
        <taxon>Lactobacillales</taxon>
        <taxon>Lactobacillaceae</taxon>
        <taxon>Amylolactobacillus</taxon>
    </lineage>
</organism>
<name>A0A0R1GXI7_9LACO</name>
<gene>
    <name evidence="1" type="ORF">FC62_GL000540</name>
</gene>
<accession>A0A0R1GXI7</accession>
<comment type="caution">
    <text evidence="1">The sequence shown here is derived from an EMBL/GenBank/DDBJ whole genome shotgun (WGS) entry which is preliminary data.</text>
</comment>
<keyword evidence="2" id="KW-1185">Reference proteome</keyword>
<dbReference type="RefSeq" id="WP_054745845.1">
    <property type="nucleotide sequence ID" value="NZ_AZCV01000001.1"/>
</dbReference>
<dbReference type="AlphaFoldDB" id="A0A0R1GXI7"/>
<reference evidence="1 2" key="1">
    <citation type="journal article" date="2015" name="Genome Announc.">
        <title>Expanding the biotechnology potential of lactobacilli through comparative genomics of 213 strains and associated genera.</title>
        <authorList>
            <person name="Sun Z."/>
            <person name="Harris H.M."/>
            <person name="McCann A."/>
            <person name="Guo C."/>
            <person name="Argimon S."/>
            <person name="Zhang W."/>
            <person name="Yang X."/>
            <person name="Jeffery I.B."/>
            <person name="Cooney J.C."/>
            <person name="Kagawa T.F."/>
            <person name="Liu W."/>
            <person name="Song Y."/>
            <person name="Salvetti E."/>
            <person name="Wrobel A."/>
            <person name="Rasinkangas P."/>
            <person name="Parkhill J."/>
            <person name="Rea M.C."/>
            <person name="O'Sullivan O."/>
            <person name="Ritari J."/>
            <person name="Douillard F.P."/>
            <person name="Paul Ross R."/>
            <person name="Yang R."/>
            <person name="Briner A.E."/>
            <person name="Felis G.E."/>
            <person name="de Vos W.M."/>
            <person name="Barrangou R."/>
            <person name="Klaenhammer T.R."/>
            <person name="Caufield P.W."/>
            <person name="Cui Y."/>
            <person name="Zhang H."/>
            <person name="O'Toole P.W."/>
        </authorList>
    </citation>
    <scope>NUCLEOTIDE SEQUENCE [LARGE SCALE GENOMIC DNA]</scope>
    <source>
        <strain evidence="1 2">DSM 20534</strain>
    </source>
</reference>
<dbReference type="EMBL" id="AZCV01000001">
    <property type="protein sequence ID" value="KRK38848.1"/>
    <property type="molecule type" value="Genomic_DNA"/>
</dbReference>
<proteinExistence type="predicted"/>
<sequence length="164" mass="18320">MEQKKFEKLTFIGKPFLQIAPNDGNGYFAAYQEVEESADFVGLDETNDLERNRAGLVIFGPETFMYWQGMLYKGEADLPKGLMKYELPASNAVVDEKNGNESIFQLPLNLTIPTLLADIKQAGIEVPANLGLSEKPYVLNVLYPDKQKHVTAVYLGDVIEDVND</sequence>